<keyword evidence="5" id="KW-1185">Reference proteome</keyword>
<organism evidence="4 5">
    <name type="scientific">Monosiga brevicollis</name>
    <name type="common">Choanoflagellate</name>
    <dbReference type="NCBI Taxonomy" id="81824"/>
    <lineage>
        <taxon>Eukaryota</taxon>
        <taxon>Choanoflagellata</taxon>
        <taxon>Craspedida</taxon>
        <taxon>Salpingoecidae</taxon>
        <taxon>Monosiga</taxon>
    </lineage>
</organism>
<feature type="chain" id="PRO_5002742641" evidence="3">
    <location>
        <begin position="22"/>
        <end position="868"/>
    </location>
</feature>
<feature type="compositionally biased region" description="Acidic residues" evidence="1">
    <location>
        <begin position="841"/>
        <end position="857"/>
    </location>
</feature>
<dbReference type="KEGG" id="mbr:MONBRDRAFT_33088"/>
<keyword evidence="2" id="KW-1133">Transmembrane helix</keyword>
<dbReference type="InParanoid" id="A9V3M9"/>
<evidence type="ECO:0000256" key="1">
    <source>
        <dbReference type="SAM" id="MobiDB-lite"/>
    </source>
</evidence>
<dbReference type="EMBL" id="CH991557">
    <property type="protein sequence ID" value="EDQ87841.1"/>
    <property type="molecule type" value="Genomic_DNA"/>
</dbReference>
<dbReference type="Proteomes" id="UP000001357">
    <property type="component" value="Unassembled WGS sequence"/>
</dbReference>
<evidence type="ECO:0000256" key="2">
    <source>
        <dbReference type="SAM" id="Phobius"/>
    </source>
</evidence>
<accession>A9V3M9</accession>
<feature type="transmembrane region" description="Helical" evidence="2">
    <location>
        <begin position="699"/>
        <end position="721"/>
    </location>
</feature>
<dbReference type="AlphaFoldDB" id="A9V3M9"/>
<keyword evidence="3" id="KW-0732">Signal</keyword>
<feature type="signal peptide" evidence="3">
    <location>
        <begin position="1"/>
        <end position="21"/>
    </location>
</feature>
<name>A9V3M9_MONBE</name>
<protein>
    <submittedName>
        <fullName evidence="4">Uncharacterized protein</fullName>
    </submittedName>
</protein>
<feature type="region of interest" description="Disordered" evidence="1">
    <location>
        <begin position="674"/>
        <end position="696"/>
    </location>
</feature>
<sequence>MAGGLKTVTVLVALALAVARADEYTWNKGRVNFQDAIWGDGPTPTEPSRVNILDLSSDIPYTAVVDPIAFSASRIILADSARLVFADDGQGNSARIILDDDPLNVNTTIAVPDPTDQDYDFNCAANWKRGQVTATYPPCVDDTVALSSDTGYFFWTSDDVSSVVLSGITVDSANVGINSLPENVFSTSLADRLHLGGSSDIDQCQFKTTTGCICVNTCPTDEQALQQNIDIVEGVQAYAESIKDALDTVRSTGVNVVYSIDSSALGFPMSLSNPTGLSDFMEHLGGPGFRQTPSASNPSPSSISISGSVMAARRWFVKPSANPTTTVSSYTTSITAASPFGVLDQAPIDPLITGALIMTSANNKIVSLPDCSGATTTCEALGLLGILAPDLNEALSALCPDNTCVGAGYNPTTFSNVAMLFPHGRRAQLLQHVKNTLEGNTLLGSLLTAVRAQSDDIAIITGAPPPVRSFTASFNFGSELPSFAPYRLADSRNKDDLLQEMLGQLEGTFPFLDIDTEAAALTLVPTTQPARRRRDTFSGDNELQLTFGYSAPCTTPTACAVNFNNPGSSGAQGFAALLAVAYQAHEIAFERCFDRTTSRWAWDQMCLANLIAQQYASTDATQSQVIDVAKTYVKCDLAGTANDGSCNEGEAADYESLATLVGEAAYLLIEESRSGNDNDDASGGSTGQSSGSSSNSSNLGIIVGAVVAGVVLITLLAFVIVRRRRKPALNVKQDRSAVAFENPMYDNQQGPTYDNQEGVEGEYGQVQDEDGGMYHEPAFAAQGGIKKNPMYDSSERLADNDGYITAEGAYMNPDGSVLTGKNHAVDGFDNDMTEGGYLDVGGDDFAGDDFAGDEEFDGGFGDENQFDE</sequence>
<keyword evidence="2" id="KW-0812">Transmembrane</keyword>
<proteinExistence type="predicted"/>
<dbReference type="GeneID" id="5892629"/>
<gene>
    <name evidence="4" type="ORF">MONBRDRAFT_33088</name>
</gene>
<evidence type="ECO:0000313" key="5">
    <source>
        <dbReference type="Proteomes" id="UP000001357"/>
    </source>
</evidence>
<keyword evidence="2" id="KW-0472">Membrane</keyword>
<feature type="compositionally biased region" description="Low complexity" evidence="1">
    <location>
        <begin position="687"/>
        <end position="696"/>
    </location>
</feature>
<reference evidence="4 5" key="1">
    <citation type="journal article" date="2008" name="Nature">
        <title>The genome of the choanoflagellate Monosiga brevicollis and the origin of metazoans.</title>
        <authorList>
            <consortium name="JGI Sequencing"/>
            <person name="King N."/>
            <person name="Westbrook M.J."/>
            <person name="Young S.L."/>
            <person name="Kuo A."/>
            <person name="Abedin M."/>
            <person name="Chapman J."/>
            <person name="Fairclough S."/>
            <person name="Hellsten U."/>
            <person name="Isogai Y."/>
            <person name="Letunic I."/>
            <person name="Marr M."/>
            <person name="Pincus D."/>
            <person name="Putnam N."/>
            <person name="Rokas A."/>
            <person name="Wright K.J."/>
            <person name="Zuzow R."/>
            <person name="Dirks W."/>
            <person name="Good M."/>
            <person name="Goodstein D."/>
            <person name="Lemons D."/>
            <person name="Li W."/>
            <person name="Lyons J.B."/>
            <person name="Morris A."/>
            <person name="Nichols S."/>
            <person name="Richter D.J."/>
            <person name="Salamov A."/>
            <person name="Bork P."/>
            <person name="Lim W.A."/>
            <person name="Manning G."/>
            <person name="Miller W.T."/>
            <person name="McGinnis W."/>
            <person name="Shapiro H."/>
            <person name="Tjian R."/>
            <person name="Grigoriev I.V."/>
            <person name="Rokhsar D."/>
        </authorList>
    </citation>
    <scope>NUCLEOTIDE SEQUENCE [LARGE SCALE GENOMIC DNA]</scope>
    <source>
        <strain evidence="5">MX1 / ATCC 50154</strain>
    </source>
</reference>
<evidence type="ECO:0000256" key="3">
    <source>
        <dbReference type="SAM" id="SignalP"/>
    </source>
</evidence>
<dbReference type="RefSeq" id="XP_001747374.1">
    <property type="nucleotide sequence ID" value="XM_001747322.1"/>
</dbReference>
<evidence type="ECO:0000313" key="4">
    <source>
        <dbReference type="EMBL" id="EDQ87841.1"/>
    </source>
</evidence>
<feature type="region of interest" description="Disordered" evidence="1">
    <location>
        <begin position="839"/>
        <end position="868"/>
    </location>
</feature>